<dbReference type="HAMAP" id="MF_01813">
    <property type="entry name" value="MenG_UbiE_methyltr"/>
    <property type="match status" value="1"/>
</dbReference>
<dbReference type="Proteomes" id="UP000287243">
    <property type="component" value="Chromosome"/>
</dbReference>
<sequence>MAYETTEMFSAIARRYDLLNKILSWGLDEKWRRQTAEAACPRAGSRILDICTGTADLALSFFNTQPHCRVTGIDLSSAMLDLGNAKINAKRGRPDIFLGRGNALDLPFEDSSFDITATAFGFRNIPDRSRGLREMRRVTKKRGKILILEFSPPKKNIFSAPVRFYISRIVPIIGGWMSRSAEAYAYLASSIISFLSPQEVCSMMREAALSDVTTRYLGAGAHLYVAVKP</sequence>
<dbReference type="GO" id="GO:0043770">
    <property type="term" value="F:demethylmenaquinone methyltransferase activity"/>
    <property type="evidence" value="ECO:0007669"/>
    <property type="project" value="UniProtKB-UniRule"/>
</dbReference>
<dbReference type="UniPathway" id="UPA00079">
    <property type="reaction ID" value="UER00169"/>
</dbReference>
<dbReference type="PANTHER" id="PTHR43591:SF24">
    <property type="entry name" value="2-METHOXY-6-POLYPRENYL-1,4-BENZOQUINOL METHYLASE, MITOCHONDRIAL"/>
    <property type="match status" value="1"/>
</dbReference>
<proteinExistence type="inferred from homology"/>
<evidence type="ECO:0000313" key="6">
    <source>
        <dbReference type="EMBL" id="QAT16865.1"/>
    </source>
</evidence>
<dbReference type="InterPro" id="IPR004033">
    <property type="entry name" value="UbiE/COQ5_MeTrFase"/>
</dbReference>
<evidence type="ECO:0000256" key="5">
    <source>
        <dbReference type="HAMAP-Rule" id="MF_01813"/>
    </source>
</evidence>
<dbReference type="AlphaFoldDB" id="A0A410P3U2"/>
<dbReference type="InterPro" id="IPR029063">
    <property type="entry name" value="SAM-dependent_MTases_sf"/>
</dbReference>
<gene>
    <name evidence="5" type="primary">menG</name>
    <name evidence="6" type="ORF">BU251_03510</name>
</gene>
<dbReference type="OrthoDB" id="9808140at2"/>
<evidence type="ECO:0000256" key="2">
    <source>
        <dbReference type="ARBA" id="ARBA00022603"/>
    </source>
</evidence>
<evidence type="ECO:0000256" key="4">
    <source>
        <dbReference type="ARBA" id="ARBA00022691"/>
    </source>
</evidence>
<dbReference type="GO" id="GO:0009234">
    <property type="term" value="P:menaquinone biosynthetic process"/>
    <property type="evidence" value="ECO:0007669"/>
    <property type="project" value="UniProtKB-UniRule"/>
</dbReference>
<name>A0A410P3U2_VELA1</name>
<feature type="binding site" evidence="5">
    <location>
        <begin position="102"/>
        <end position="103"/>
    </location>
    <ligand>
        <name>S-adenosyl-L-methionine</name>
        <dbReference type="ChEBI" id="CHEBI:59789"/>
    </ligand>
</feature>
<accession>A0A410P3U2</accession>
<comment type="pathway">
    <text evidence="5">Quinol/quinone metabolism; menaquinone biosynthesis; menaquinol from 1,4-dihydroxy-2-naphthoate: step 2/2.</text>
</comment>
<organism evidence="6 7">
    <name type="scientific">Velamenicoccus archaeovorus</name>
    <dbReference type="NCBI Taxonomy" id="1930593"/>
    <lineage>
        <taxon>Bacteria</taxon>
        <taxon>Pseudomonadati</taxon>
        <taxon>Candidatus Omnitrophota</taxon>
        <taxon>Candidatus Velamenicoccus</taxon>
    </lineage>
</organism>
<reference evidence="6 7" key="1">
    <citation type="submission" date="2017-01" db="EMBL/GenBank/DDBJ databases">
        <title>First insights into the biology of 'candidatus Vampirococcus archaeovorus'.</title>
        <authorList>
            <person name="Kizina J."/>
            <person name="Jordan S."/>
            <person name="Stueber K."/>
            <person name="Reinhardt R."/>
            <person name="Harder J."/>
        </authorList>
    </citation>
    <scope>NUCLEOTIDE SEQUENCE [LARGE SCALE GENOMIC DNA]</scope>
    <source>
        <strain evidence="6 7">LiM</strain>
    </source>
</reference>
<feature type="binding site" evidence="5">
    <location>
        <position position="74"/>
    </location>
    <ligand>
        <name>S-adenosyl-L-methionine</name>
        <dbReference type="ChEBI" id="CHEBI:59789"/>
    </ligand>
</feature>
<keyword evidence="1 5" id="KW-0474">Menaquinone biosynthesis</keyword>
<comment type="function">
    <text evidence="5">Methyltransferase required for the conversion of demethylmenaquinol (DMKH2) to menaquinol (MKH2).</text>
</comment>
<feature type="binding site" evidence="5">
    <location>
        <position position="54"/>
    </location>
    <ligand>
        <name>S-adenosyl-L-methionine</name>
        <dbReference type="ChEBI" id="CHEBI:59789"/>
    </ligand>
</feature>
<dbReference type="InterPro" id="IPR023576">
    <property type="entry name" value="UbiE/COQ5_MeTrFase_CS"/>
</dbReference>
<keyword evidence="7" id="KW-1185">Reference proteome</keyword>
<dbReference type="CDD" id="cd02440">
    <property type="entry name" value="AdoMet_MTases"/>
    <property type="match status" value="1"/>
</dbReference>
<protein>
    <recommendedName>
        <fullName evidence="5">Demethylmenaquinone methyltransferase</fullName>
        <ecNumber evidence="5">2.1.1.163</ecNumber>
    </recommendedName>
</protein>
<dbReference type="GO" id="GO:0032259">
    <property type="term" value="P:methylation"/>
    <property type="evidence" value="ECO:0007669"/>
    <property type="project" value="UniProtKB-KW"/>
</dbReference>
<dbReference type="Pfam" id="PF01209">
    <property type="entry name" value="Ubie_methyltran"/>
    <property type="match status" value="1"/>
</dbReference>
<evidence type="ECO:0000313" key="7">
    <source>
        <dbReference type="Proteomes" id="UP000287243"/>
    </source>
</evidence>
<keyword evidence="3 5" id="KW-0808">Transferase</keyword>
<evidence type="ECO:0000256" key="3">
    <source>
        <dbReference type="ARBA" id="ARBA00022679"/>
    </source>
</evidence>
<dbReference type="PROSITE" id="PS01183">
    <property type="entry name" value="UBIE_1"/>
    <property type="match status" value="1"/>
</dbReference>
<dbReference type="KEGG" id="vai:BU251_03510"/>
<comment type="catalytic activity">
    <reaction evidence="5">
        <text>a 2-demethylmenaquinol + S-adenosyl-L-methionine = a menaquinol + S-adenosyl-L-homocysteine + H(+)</text>
        <dbReference type="Rhea" id="RHEA:42640"/>
        <dbReference type="Rhea" id="RHEA-COMP:9539"/>
        <dbReference type="Rhea" id="RHEA-COMP:9563"/>
        <dbReference type="ChEBI" id="CHEBI:15378"/>
        <dbReference type="ChEBI" id="CHEBI:18151"/>
        <dbReference type="ChEBI" id="CHEBI:55437"/>
        <dbReference type="ChEBI" id="CHEBI:57856"/>
        <dbReference type="ChEBI" id="CHEBI:59789"/>
        <dbReference type="EC" id="2.1.1.163"/>
    </reaction>
</comment>
<comment type="similarity">
    <text evidence="5">Belongs to the class I-like SAM-binding methyltransferase superfamily. MenG/UbiE family.</text>
</comment>
<keyword evidence="4 5" id="KW-0949">S-adenosyl-L-methionine</keyword>
<dbReference type="EC" id="2.1.1.163" evidence="5"/>
<dbReference type="PROSITE" id="PS51608">
    <property type="entry name" value="SAM_MT_UBIE"/>
    <property type="match status" value="1"/>
</dbReference>
<dbReference type="SUPFAM" id="SSF53335">
    <property type="entry name" value="S-adenosyl-L-methionine-dependent methyltransferases"/>
    <property type="match status" value="1"/>
</dbReference>
<dbReference type="NCBIfam" id="TIGR01934">
    <property type="entry name" value="MenG_MenH_UbiE"/>
    <property type="match status" value="1"/>
</dbReference>
<dbReference type="PANTHER" id="PTHR43591">
    <property type="entry name" value="METHYLTRANSFERASE"/>
    <property type="match status" value="1"/>
</dbReference>
<evidence type="ECO:0000256" key="1">
    <source>
        <dbReference type="ARBA" id="ARBA00022428"/>
    </source>
</evidence>
<comment type="caution">
    <text evidence="5">Lacks conserved residue(s) required for the propagation of feature annotation.</text>
</comment>
<keyword evidence="2 5" id="KW-0489">Methyltransferase</keyword>
<dbReference type="EMBL" id="CP019384">
    <property type="protein sequence ID" value="QAT16865.1"/>
    <property type="molecule type" value="Genomic_DNA"/>
</dbReference>
<dbReference type="Gene3D" id="3.40.50.150">
    <property type="entry name" value="Vaccinia Virus protein VP39"/>
    <property type="match status" value="1"/>
</dbReference>